<protein>
    <recommendedName>
        <fullName evidence="10">Beta-hexosaminidase</fullName>
        <ecNumber evidence="10">3.2.1.52</ecNumber>
    </recommendedName>
    <alternativeName>
        <fullName evidence="10">Beta-N-acetylhexosaminidase</fullName>
    </alternativeName>
    <alternativeName>
        <fullName evidence="10">N-acetyl-beta-glucosaminidase</fullName>
    </alternativeName>
</protein>
<dbReference type="InterPro" id="IPR017853">
    <property type="entry name" value="GH"/>
</dbReference>
<dbReference type="Pfam" id="PF00933">
    <property type="entry name" value="Glyco_hydro_3"/>
    <property type="match status" value="1"/>
</dbReference>
<dbReference type="GO" id="GO:0008360">
    <property type="term" value="P:regulation of cell shape"/>
    <property type="evidence" value="ECO:0007669"/>
    <property type="project" value="UniProtKB-KW"/>
</dbReference>
<feature type="active site" description="Proton donor/acceptor" evidence="10">
    <location>
        <position position="181"/>
    </location>
</feature>
<dbReference type="InterPro" id="IPR036962">
    <property type="entry name" value="Glyco_hydro_3_N_sf"/>
</dbReference>
<dbReference type="GO" id="GO:0071555">
    <property type="term" value="P:cell wall organization"/>
    <property type="evidence" value="ECO:0007669"/>
    <property type="project" value="UniProtKB-KW"/>
</dbReference>
<dbReference type="GO" id="GO:0051301">
    <property type="term" value="P:cell division"/>
    <property type="evidence" value="ECO:0007669"/>
    <property type="project" value="UniProtKB-KW"/>
</dbReference>
<evidence type="ECO:0000256" key="10">
    <source>
        <dbReference type="HAMAP-Rule" id="MF_00364"/>
    </source>
</evidence>
<dbReference type="AlphaFoldDB" id="A0A944MG19"/>
<evidence type="ECO:0000256" key="7">
    <source>
        <dbReference type="ARBA" id="ARBA00023295"/>
    </source>
</evidence>
<feature type="site" description="Important for catalytic activity" evidence="10">
    <location>
        <position position="179"/>
    </location>
</feature>
<keyword evidence="3 10" id="KW-0132">Cell division</keyword>
<dbReference type="EMBL" id="JAHHGM010000021">
    <property type="protein sequence ID" value="MBT2990762.1"/>
    <property type="molecule type" value="Genomic_DNA"/>
</dbReference>
<keyword evidence="4 10" id="KW-0378">Hydrolase</keyword>
<reference evidence="12 13" key="1">
    <citation type="submission" date="2021-05" db="EMBL/GenBank/DDBJ databases">
        <title>Genetic and Functional Diversity in Clade A Lucinid endosymbionts from the Bahamas.</title>
        <authorList>
            <person name="Giani N.M."/>
            <person name="Engel A.S."/>
            <person name="Campbell B.J."/>
        </authorList>
    </citation>
    <scope>NUCLEOTIDE SEQUENCE [LARGE SCALE GENOMIC DNA]</scope>
    <source>
        <strain evidence="12">LUC16012Gg_MoonRockCtena</strain>
    </source>
</reference>
<evidence type="ECO:0000259" key="11">
    <source>
        <dbReference type="Pfam" id="PF00933"/>
    </source>
</evidence>
<sequence>MSLGPVMLDLEGISLTADEKRLLSLPAVGGVILFTRNFESIGQLEQLCSEVHGIRNPHLLIAVDHEGGRVQRFRDGFTPLPPPAWYGEQYQKNPEQGLKLAQLGGWLMASELRASGVDFSFAPVLDIGFGISEVIGDRAFSRQPDIVARLAKAWMQGAHGAGMAVVGKHFPGHGGVKADSHLALPIDQRRFEDLEMEDLRPFETMIHAGMEAIMPAHVIYSHIDRELAGFSPFWLKKVLRQQLGFQGVIFSDDLNMAAAEEAGGYGDRAVAALSAGCDMVLICNNKPAAMVVLERLKDYADPAAHVRLVRMHGRKQKTIQQLHLDPQWKRAVNRLSVAPEVISLDLGLE</sequence>
<dbReference type="GO" id="GO:0009252">
    <property type="term" value="P:peptidoglycan biosynthetic process"/>
    <property type="evidence" value="ECO:0007669"/>
    <property type="project" value="UniProtKB-KW"/>
</dbReference>
<proteinExistence type="inferred from homology"/>
<dbReference type="Proteomes" id="UP000770889">
    <property type="component" value="Unassembled WGS sequence"/>
</dbReference>
<dbReference type="SUPFAM" id="SSF51445">
    <property type="entry name" value="(Trans)glycosidases"/>
    <property type="match status" value="1"/>
</dbReference>
<dbReference type="InterPro" id="IPR019800">
    <property type="entry name" value="Glyco_hydro_3_AS"/>
</dbReference>
<keyword evidence="7 10" id="KW-0326">Glycosidase</keyword>
<comment type="catalytic activity">
    <reaction evidence="1 10">
        <text>Hydrolysis of terminal non-reducing N-acetyl-D-hexosamine residues in N-acetyl-beta-D-hexosaminides.</text>
        <dbReference type="EC" id="3.2.1.52"/>
    </reaction>
</comment>
<feature type="domain" description="Glycoside hydrolase family 3 N-terminal" evidence="11">
    <location>
        <begin position="15"/>
        <end position="298"/>
    </location>
</feature>
<dbReference type="GO" id="GO:0005737">
    <property type="term" value="C:cytoplasm"/>
    <property type="evidence" value="ECO:0007669"/>
    <property type="project" value="UniProtKB-SubCell"/>
</dbReference>
<dbReference type="HAMAP" id="MF_00364">
    <property type="entry name" value="NagZ"/>
    <property type="match status" value="1"/>
</dbReference>
<evidence type="ECO:0000256" key="3">
    <source>
        <dbReference type="ARBA" id="ARBA00022618"/>
    </source>
</evidence>
<dbReference type="NCBIfam" id="NF003740">
    <property type="entry name" value="PRK05337.1"/>
    <property type="match status" value="1"/>
</dbReference>
<dbReference type="Gene3D" id="3.20.20.300">
    <property type="entry name" value="Glycoside hydrolase, family 3, N-terminal domain"/>
    <property type="match status" value="1"/>
</dbReference>
<keyword evidence="9 10" id="KW-0961">Cell wall biogenesis/degradation</keyword>
<evidence type="ECO:0000256" key="9">
    <source>
        <dbReference type="ARBA" id="ARBA00023316"/>
    </source>
</evidence>
<comment type="pathway">
    <text evidence="10">Cell wall biogenesis; peptidoglycan recycling.</text>
</comment>
<dbReference type="GO" id="GO:0004563">
    <property type="term" value="F:beta-N-acetylhexosaminidase activity"/>
    <property type="evidence" value="ECO:0007669"/>
    <property type="project" value="UniProtKB-UniRule"/>
</dbReference>
<comment type="similarity">
    <text evidence="10">Belongs to the glycosyl hydrolase 3 family. NagZ subfamily.</text>
</comment>
<dbReference type="InterPro" id="IPR001764">
    <property type="entry name" value="Glyco_hydro_3_N"/>
</dbReference>
<keyword evidence="8 10" id="KW-0131">Cell cycle</keyword>
<evidence type="ECO:0000256" key="8">
    <source>
        <dbReference type="ARBA" id="ARBA00023306"/>
    </source>
</evidence>
<dbReference type="InterPro" id="IPR050226">
    <property type="entry name" value="NagZ_Beta-hexosaminidase"/>
</dbReference>
<keyword evidence="2 10" id="KW-0963">Cytoplasm</keyword>
<accession>A0A944MG19</accession>
<evidence type="ECO:0000256" key="6">
    <source>
        <dbReference type="ARBA" id="ARBA00022984"/>
    </source>
</evidence>
<keyword evidence="5 10" id="KW-0133">Cell shape</keyword>
<evidence type="ECO:0000256" key="1">
    <source>
        <dbReference type="ARBA" id="ARBA00001231"/>
    </source>
</evidence>
<evidence type="ECO:0000256" key="2">
    <source>
        <dbReference type="ARBA" id="ARBA00022490"/>
    </source>
</evidence>
<dbReference type="InterPro" id="IPR022956">
    <property type="entry name" value="Beta_hexosaminidase_bac"/>
</dbReference>
<evidence type="ECO:0000256" key="4">
    <source>
        <dbReference type="ARBA" id="ARBA00022801"/>
    </source>
</evidence>
<evidence type="ECO:0000313" key="13">
    <source>
        <dbReference type="Proteomes" id="UP000770889"/>
    </source>
</evidence>
<dbReference type="GO" id="GO:0005975">
    <property type="term" value="P:carbohydrate metabolic process"/>
    <property type="evidence" value="ECO:0007669"/>
    <property type="project" value="InterPro"/>
</dbReference>
<feature type="binding site" evidence="10">
    <location>
        <position position="138"/>
    </location>
    <ligand>
        <name>substrate</name>
    </ligand>
</feature>
<evidence type="ECO:0000256" key="5">
    <source>
        <dbReference type="ARBA" id="ARBA00022960"/>
    </source>
</evidence>
<dbReference type="PANTHER" id="PTHR30480:SF13">
    <property type="entry name" value="BETA-HEXOSAMINIDASE"/>
    <property type="match status" value="1"/>
</dbReference>
<feature type="binding site" evidence="10">
    <location>
        <position position="72"/>
    </location>
    <ligand>
        <name>substrate</name>
    </ligand>
</feature>
<comment type="function">
    <text evidence="10">Plays a role in peptidoglycan recycling by cleaving the terminal beta-1,4-linked N-acetylglucosamine (GlcNAc) from peptide-linked peptidoglycan fragments, giving rise to free GlcNAc, anhydro-N-acetylmuramic acid and anhydro-N-acetylmuramic acid-linked peptides.</text>
</comment>
<dbReference type="PANTHER" id="PTHR30480">
    <property type="entry name" value="BETA-HEXOSAMINIDASE-RELATED"/>
    <property type="match status" value="1"/>
</dbReference>
<organism evidence="12 13">
    <name type="scientific">Candidatus Thiodiazotropha taylori</name>
    <dbReference type="NCBI Taxonomy" id="2792791"/>
    <lineage>
        <taxon>Bacteria</taxon>
        <taxon>Pseudomonadati</taxon>
        <taxon>Pseudomonadota</taxon>
        <taxon>Gammaproteobacteria</taxon>
        <taxon>Chromatiales</taxon>
        <taxon>Sedimenticolaceae</taxon>
        <taxon>Candidatus Thiodiazotropha</taxon>
    </lineage>
</organism>
<feature type="binding site" evidence="10">
    <location>
        <begin position="168"/>
        <end position="169"/>
    </location>
    <ligand>
        <name>substrate</name>
    </ligand>
</feature>
<gene>
    <name evidence="10 12" type="primary">nagZ</name>
    <name evidence="12" type="ORF">KME65_17535</name>
</gene>
<evidence type="ECO:0000313" key="12">
    <source>
        <dbReference type="EMBL" id="MBT2990762.1"/>
    </source>
</evidence>
<comment type="caution">
    <text evidence="12">The sequence shown here is derived from an EMBL/GenBank/DDBJ whole genome shotgun (WGS) entry which is preliminary data.</text>
</comment>
<dbReference type="GO" id="GO:0009254">
    <property type="term" value="P:peptidoglycan turnover"/>
    <property type="evidence" value="ECO:0007669"/>
    <property type="project" value="UniProtKB-UniRule"/>
</dbReference>
<keyword evidence="6 10" id="KW-0573">Peptidoglycan synthesis</keyword>
<comment type="subcellular location">
    <subcellularLocation>
        <location evidence="10">Cytoplasm</location>
    </subcellularLocation>
</comment>
<feature type="binding site" evidence="10">
    <location>
        <position position="64"/>
    </location>
    <ligand>
        <name>substrate</name>
    </ligand>
</feature>
<dbReference type="EC" id="3.2.1.52" evidence="10"/>
<feature type="active site" description="Nucleophile" evidence="10">
    <location>
        <position position="252"/>
    </location>
</feature>
<name>A0A944MG19_9GAMM</name>
<dbReference type="PROSITE" id="PS00775">
    <property type="entry name" value="GLYCOSYL_HYDROL_F3"/>
    <property type="match status" value="1"/>
</dbReference>